<evidence type="ECO:0000256" key="2">
    <source>
        <dbReference type="SAM" id="Phobius"/>
    </source>
</evidence>
<accession>H8X127</accession>
<organism evidence="3 4">
    <name type="scientific">Candida orthopsilosis (strain 90-125)</name>
    <name type="common">Yeast</name>
    <dbReference type="NCBI Taxonomy" id="1136231"/>
    <lineage>
        <taxon>Eukaryota</taxon>
        <taxon>Fungi</taxon>
        <taxon>Dikarya</taxon>
        <taxon>Ascomycota</taxon>
        <taxon>Saccharomycotina</taxon>
        <taxon>Pichiomycetes</taxon>
        <taxon>Debaryomycetaceae</taxon>
        <taxon>Candida/Lodderomyces clade</taxon>
        <taxon>Candida</taxon>
    </lineage>
</organism>
<dbReference type="EMBL" id="HE681720">
    <property type="protein sequence ID" value="CCG22067.1"/>
    <property type="molecule type" value="Genomic_DNA"/>
</dbReference>
<feature type="region of interest" description="Disordered" evidence="1">
    <location>
        <begin position="342"/>
        <end position="370"/>
    </location>
</feature>
<sequence length="456" mass="50952">MATSTTTRKKKKLVYKQDSDGVFRLKKVDDNGNGNISIDSNEYLSRKARVDNYLNELMDCSYTVDGDPDSVGRQRSKTVSNEINSQLGNKSNDCKQTEKVLKPHTSKVRSNSSPTYSSSLSSTDSSTRSLANPPPSSSIHRMAQLKQTQKDFKSFHVPSFLIGVILTAIAAAFKEQLTRLTVGLIACGIALVLLVVCGITGALYLGFIKQEDIKIFNSLSTYLRELQQSSEIISKEYNKRDDVSDIIQHYTGNDGRRKSRESLTTSLSNGEQQSVTTKRRMSNIKATPYRFDRPVESLNSSVENIKSNRQLKQNYTMGNNSTPNFATDSQDPLHNIPALNRINTEPIQSSKNRCKSTSPPYPVNKSQRPRFDSVQTANSAKNLPSLPSEELPFINEVKLIDSMEQQALYDQDSENDYVSSLLVDNHFSRRGCSPTRQQSILGTTANYEKFVANVDH</sequence>
<protein>
    <submittedName>
        <fullName evidence="3">Uncharacterized protein</fullName>
    </submittedName>
</protein>
<keyword evidence="2" id="KW-1133">Transmembrane helix</keyword>
<reference evidence="3 4" key="1">
    <citation type="journal article" date="2012" name="PLoS ONE">
        <title>Sequence and analysis of the genome of the pathogenic yeast Candida orthopsilosis.</title>
        <authorList>
            <person name="Riccombeni A."/>
            <person name="Vidanes G."/>
            <person name="Proux-Wera E."/>
            <person name="Wolfe K.H."/>
            <person name="Butler G."/>
        </authorList>
    </citation>
    <scope>NUCLEOTIDE SEQUENCE [LARGE SCALE GENOMIC DNA]</scope>
    <source>
        <strain evidence="3 4">Co 90-125</strain>
    </source>
</reference>
<feature type="compositionally biased region" description="Low complexity" evidence="1">
    <location>
        <begin position="110"/>
        <end position="129"/>
    </location>
</feature>
<dbReference type="GeneID" id="14538703"/>
<name>H8X127_CANO9</name>
<dbReference type="Proteomes" id="UP000005018">
    <property type="component" value="Chromosome 2"/>
</dbReference>
<feature type="compositionally biased region" description="Polar residues" evidence="1">
    <location>
        <begin position="342"/>
        <end position="358"/>
    </location>
</feature>
<proteinExistence type="predicted"/>
<feature type="compositionally biased region" description="Basic and acidic residues" evidence="1">
    <location>
        <begin position="92"/>
        <end position="101"/>
    </location>
</feature>
<feature type="compositionally biased region" description="Polar residues" evidence="1">
    <location>
        <begin position="262"/>
        <end position="276"/>
    </location>
</feature>
<dbReference type="RefSeq" id="XP_003867504.1">
    <property type="nucleotide sequence ID" value="XM_003867456.1"/>
</dbReference>
<evidence type="ECO:0000313" key="3">
    <source>
        <dbReference type="EMBL" id="CCG22067.1"/>
    </source>
</evidence>
<dbReference type="KEGG" id="cot:CORT_0B03590"/>
<feature type="compositionally biased region" description="Polar residues" evidence="1">
    <location>
        <begin position="77"/>
        <end position="91"/>
    </location>
</feature>
<dbReference type="OrthoDB" id="4022827at2759"/>
<feature type="region of interest" description="Disordered" evidence="1">
    <location>
        <begin position="250"/>
        <end position="280"/>
    </location>
</feature>
<feature type="region of interest" description="Disordered" evidence="1">
    <location>
        <begin position="65"/>
        <end position="138"/>
    </location>
</feature>
<gene>
    <name evidence="3" type="ORF">CORT_0B03590</name>
</gene>
<keyword evidence="2" id="KW-0812">Transmembrane</keyword>
<keyword evidence="2" id="KW-0472">Membrane</keyword>
<dbReference type="AlphaFoldDB" id="H8X127"/>
<feature type="transmembrane region" description="Helical" evidence="2">
    <location>
        <begin position="155"/>
        <end position="174"/>
    </location>
</feature>
<dbReference type="HOGENOM" id="CLU_641094_0_0_1"/>
<evidence type="ECO:0000256" key="1">
    <source>
        <dbReference type="SAM" id="MobiDB-lite"/>
    </source>
</evidence>
<dbReference type="eggNOG" id="ENOG502T4GY">
    <property type="taxonomic scope" value="Eukaryota"/>
</dbReference>
<evidence type="ECO:0000313" key="4">
    <source>
        <dbReference type="Proteomes" id="UP000005018"/>
    </source>
</evidence>
<keyword evidence="4" id="KW-1185">Reference proteome</keyword>
<feature type="transmembrane region" description="Helical" evidence="2">
    <location>
        <begin position="180"/>
        <end position="207"/>
    </location>
</feature>